<evidence type="ECO:0000313" key="11">
    <source>
        <dbReference type="Proteomes" id="UP000307706"/>
    </source>
</evidence>
<dbReference type="GO" id="GO:0009279">
    <property type="term" value="C:cell outer membrane"/>
    <property type="evidence" value="ECO:0007669"/>
    <property type="project" value="UniProtKB-SubCell"/>
</dbReference>
<name>A0A5S3XQJ9_9GAMM</name>
<reference evidence="10 11" key="1">
    <citation type="submission" date="2017-12" db="EMBL/GenBank/DDBJ databases">
        <authorList>
            <person name="Paulsen S."/>
            <person name="Gram L.K."/>
        </authorList>
    </citation>
    <scope>NUCLEOTIDE SEQUENCE [LARGE SCALE GENOMIC DNA]</scope>
    <source>
        <strain evidence="9 11">S2231</strain>
        <strain evidence="8 10">S2233</strain>
    </source>
</reference>
<keyword evidence="7" id="KW-0998">Cell outer membrane</keyword>
<keyword evidence="4" id="KW-1134">Transmembrane beta strand</keyword>
<evidence type="ECO:0000256" key="1">
    <source>
        <dbReference type="ARBA" id="ARBA00004442"/>
    </source>
</evidence>
<keyword evidence="5" id="KW-0812">Transmembrane</keyword>
<evidence type="ECO:0000256" key="5">
    <source>
        <dbReference type="ARBA" id="ARBA00022692"/>
    </source>
</evidence>
<protein>
    <submittedName>
        <fullName evidence="9">Type I secretion protein TolC</fullName>
    </submittedName>
</protein>
<comment type="subcellular location">
    <subcellularLocation>
        <location evidence="1">Cell outer membrane</location>
    </subcellularLocation>
</comment>
<dbReference type="InterPro" id="IPR051906">
    <property type="entry name" value="TolC-like"/>
</dbReference>
<evidence type="ECO:0000256" key="4">
    <source>
        <dbReference type="ARBA" id="ARBA00022452"/>
    </source>
</evidence>
<accession>A0A5S3XQJ9</accession>
<reference evidence="10 11" key="2">
    <citation type="submission" date="2019-06" db="EMBL/GenBank/DDBJ databases">
        <title>Co-occurence of chitin degradation, pigmentation and bioactivity in marine Pseudoalteromonas.</title>
        <authorList>
            <person name="Sonnenschein E.C."/>
            <person name="Bech P.K."/>
        </authorList>
    </citation>
    <scope>NUCLEOTIDE SEQUENCE [LARGE SCALE GENOMIC DNA]</scope>
    <source>
        <strain evidence="11">S2231</strain>
        <strain evidence="10">S2233</strain>
    </source>
</reference>
<dbReference type="OrthoDB" id="9813458at2"/>
<comment type="similarity">
    <text evidence="2">Belongs to the outer membrane factor (OMF) (TC 1.B.17) family.</text>
</comment>
<keyword evidence="6" id="KW-0472">Membrane</keyword>
<organism evidence="9 11">
    <name type="scientific">Pseudoalteromonas citrea</name>
    <dbReference type="NCBI Taxonomy" id="43655"/>
    <lineage>
        <taxon>Bacteria</taxon>
        <taxon>Pseudomonadati</taxon>
        <taxon>Pseudomonadota</taxon>
        <taxon>Gammaproteobacteria</taxon>
        <taxon>Alteromonadales</taxon>
        <taxon>Pseudoalteromonadaceae</taxon>
        <taxon>Pseudoalteromonas</taxon>
    </lineage>
</organism>
<dbReference type="PANTHER" id="PTHR30026:SF20">
    <property type="entry name" value="OUTER MEMBRANE PROTEIN TOLC"/>
    <property type="match status" value="1"/>
</dbReference>
<dbReference type="GO" id="GO:0015562">
    <property type="term" value="F:efflux transmembrane transporter activity"/>
    <property type="evidence" value="ECO:0007669"/>
    <property type="project" value="InterPro"/>
</dbReference>
<evidence type="ECO:0000256" key="7">
    <source>
        <dbReference type="ARBA" id="ARBA00023237"/>
    </source>
</evidence>
<dbReference type="InterPro" id="IPR003423">
    <property type="entry name" value="OMP_efflux"/>
</dbReference>
<comment type="caution">
    <text evidence="9">The sequence shown here is derived from an EMBL/GenBank/DDBJ whole genome shotgun (WGS) entry which is preliminary data.</text>
</comment>
<evidence type="ECO:0000256" key="6">
    <source>
        <dbReference type="ARBA" id="ARBA00023136"/>
    </source>
</evidence>
<dbReference type="Gene3D" id="1.20.1600.10">
    <property type="entry name" value="Outer membrane efflux proteins (OEP)"/>
    <property type="match status" value="1"/>
</dbReference>
<dbReference type="EMBL" id="PNCK01000026">
    <property type="protein sequence ID" value="TMP43904.1"/>
    <property type="molecule type" value="Genomic_DNA"/>
</dbReference>
<dbReference type="GO" id="GO:1990281">
    <property type="term" value="C:efflux pump complex"/>
    <property type="evidence" value="ECO:0007669"/>
    <property type="project" value="TreeGrafter"/>
</dbReference>
<evidence type="ECO:0000256" key="2">
    <source>
        <dbReference type="ARBA" id="ARBA00007613"/>
    </source>
</evidence>
<proteinExistence type="inferred from homology"/>
<keyword evidence="3" id="KW-0813">Transport</keyword>
<sequence length="439" mass="49910">MGAVQASTLIELYNEGVSSSLQLRADRSTYMADLEVEEQAFSRLLPELQLSANTRYSSQDQQLQERNLFMNVEHQKSASDSTEYELGLSQTLFDLPAYYSFKAGKTYSQQAVINLNKAVSDYTKKFLVAYIEVSQAREKLQFIMDTSSAYEQQASIINNRYAVGLVKISDVKDSESQKLKVQADEVIARNDLKVAFDRLSLITQTDIQEIAVHSGEIPVLHKAAQSISDLEEKYKNNYDFKLADLELKRVRQNWKATRSGHLPTIKSRLSYSKSSNDSTYNFQYSDKVDRQGWNVGVYLEVPLYSGGRTNSSVNEAQLVVKKARYLKQLTELEVKQEIVKTHNTIDATHRSILARAQAVEAVELALINAEDEYFNGVGPFSRVLDNRARLMSEKISLIQEKYEYIRLYILLKEVSGELSTGEVERFNRVLSGSFISREV</sequence>
<gene>
    <name evidence="9" type="ORF">CWB96_11780</name>
    <name evidence="8" type="ORF">CWB97_07710</name>
</gene>
<dbReference type="SUPFAM" id="SSF56954">
    <property type="entry name" value="Outer membrane efflux proteins (OEP)"/>
    <property type="match status" value="1"/>
</dbReference>
<keyword evidence="10" id="KW-1185">Reference proteome</keyword>
<dbReference type="Proteomes" id="UP000307706">
    <property type="component" value="Unassembled WGS sequence"/>
</dbReference>
<evidence type="ECO:0000256" key="3">
    <source>
        <dbReference type="ARBA" id="ARBA00022448"/>
    </source>
</evidence>
<dbReference type="PANTHER" id="PTHR30026">
    <property type="entry name" value="OUTER MEMBRANE PROTEIN TOLC"/>
    <property type="match status" value="1"/>
</dbReference>
<dbReference type="GO" id="GO:0015288">
    <property type="term" value="F:porin activity"/>
    <property type="evidence" value="ECO:0007669"/>
    <property type="project" value="TreeGrafter"/>
</dbReference>
<dbReference type="AlphaFoldDB" id="A0A5S3XQJ9"/>
<reference evidence="9" key="3">
    <citation type="submission" date="2019-09" db="EMBL/GenBank/DDBJ databases">
        <title>Co-occurence of chitin degradation, pigmentation and bioactivity in marine Pseudoalteromonas.</title>
        <authorList>
            <person name="Sonnenschein E.C."/>
            <person name="Bech P.K."/>
        </authorList>
    </citation>
    <scope>NUCLEOTIDE SEQUENCE</scope>
    <source>
        <strain evidence="9">S2231</strain>
        <strain evidence="8">S2233</strain>
    </source>
</reference>
<dbReference type="EMBL" id="PNCL01000056">
    <property type="protein sequence ID" value="TMP58581.1"/>
    <property type="molecule type" value="Genomic_DNA"/>
</dbReference>
<dbReference type="Pfam" id="PF02321">
    <property type="entry name" value="OEP"/>
    <property type="match status" value="2"/>
</dbReference>
<dbReference type="Proteomes" id="UP000305730">
    <property type="component" value="Unassembled WGS sequence"/>
</dbReference>
<evidence type="ECO:0000313" key="10">
    <source>
        <dbReference type="Proteomes" id="UP000305730"/>
    </source>
</evidence>
<evidence type="ECO:0000313" key="9">
    <source>
        <dbReference type="EMBL" id="TMP58581.1"/>
    </source>
</evidence>
<evidence type="ECO:0000313" key="8">
    <source>
        <dbReference type="EMBL" id="TMP43904.1"/>
    </source>
</evidence>